<dbReference type="RefSeq" id="WP_208918035.1">
    <property type="nucleotide sequence ID" value="NZ_LT840184.1"/>
</dbReference>
<evidence type="ECO:0000313" key="2">
    <source>
        <dbReference type="Proteomes" id="UP000192940"/>
    </source>
</evidence>
<dbReference type="Proteomes" id="UP000192940">
    <property type="component" value="Chromosome I"/>
</dbReference>
<accession>A0A1X7GSH0</accession>
<dbReference type="AlphaFoldDB" id="A0A1X7GSH0"/>
<reference evidence="1 2" key="1">
    <citation type="submission" date="2017-04" db="EMBL/GenBank/DDBJ databases">
        <authorList>
            <person name="Afonso C.L."/>
            <person name="Miller P.J."/>
            <person name="Scott M.A."/>
            <person name="Spackman E."/>
            <person name="Goraichik I."/>
            <person name="Dimitrov K.M."/>
            <person name="Suarez D.L."/>
            <person name="Swayne D.E."/>
        </authorList>
    </citation>
    <scope>NUCLEOTIDE SEQUENCE [LARGE SCALE GENOMIC DNA]</scope>
    <source>
        <strain evidence="1 2">N3/975</strain>
    </source>
</reference>
<sequence>MSENKEEKAMSPTTLAKIAEKKKQLTPERKSQMIKAGGSIKTRNYIDAQEICREVRGK</sequence>
<keyword evidence="2" id="KW-1185">Reference proteome</keyword>
<dbReference type="EMBL" id="LT840184">
    <property type="protein sequence ID" value="SMF73915.1"/>
    <property type="molecule type" value="Genomic_DNA"/>
</dbReference>
<protein>
    <submittedName>
        <fullName evidence="1">Uncharacterized protein</fullName>
    </submittedName>
</protein>
<gene>
    <name evidence="1" type="ORF">SAMN05661091_1020</name>
</gene>
<proteinExistence type="predicted"/>
<organism evidence="1 2">
    <name type="scientific">Paenibacillus uliginis N3/975</name>
    <dbReference type="NCBI Taxonomy" id="1313296"/>
    <lineage>
        <taxon>Bacteria</taxon>
        <taxon>Bacillati</taxon>
        <taxon>Bacillota</taxon>
        <taxon>Bacilli</taxon>
        <taxon>Bacillales</taxon>
        <taxon>Paenibacillaceae</taxon>
        <taxon>Paenibacillus</taxon>
    </lineage>
</organism>
<name>A0A1X7GSH0_9BACL</name>
<evidence type="ECO:0000313" key="1">
    <source>
        <dbReference type="EMBL" id="SMF73915.1"/>
    </source>
</evidence>